<keyword evidence="8" id="KW-1185">Reference proteome</keyword>
<keyword evidence="4 6" id="KW-1133">Transmembrane helix</keyword>
<comment type="caution">
    <text evidence="7">The sequence shown here is derived from an EMBL/GenBank/DDBJ whole genome shotgun (WGS) entry which is preliminary data.</text>
</comment>
<dbReference type="Gene3D" id="3.30.460.20">
    <property type="entry name" value="CorA soluble domain-like"/>
    <property type="match status" value="1"/>
</dbReference>
<proteinExistence type="inferred from homology"/>
<keyword evidence="5 6" id="KW-0472">Membrane</keyword>
<dbReference type="InterPro" id="IPR050829">
    <property type="entry name" value="CorA_MIT"/>
</dbReference>
<feature type="transmembrane region" description="Helical" evidence="6">
    <location>
        <begin position="289"/>
        <end position="313"/>
    </location>
</feature>
<protein>
    <submittedName>
        <fullName evidence="7">Magnesium transporter CorA family protein</fullName>
    </submittedName>
</protein>
<dbReference type="InterPro" id="IPR045861">
    <property type="entry name" value="CorA_cytoplasmic_dom"/>
</dbReference>
<sequence length="351" mass="39225">MRGQPRHRRRSIRSVSDGPFRSHSPVITVFRPNGEACTLPAESDSAAAEILDRAVWVDLMEPTRDDEALIERALRIDVPTRDELKDIEPSSRLYTDGNATYMTASLMVKAESDLPHLTDVAFILTSDRLLTVRYAEPRSFSLFKAGMHRIPGGCASPTVLITRLLETIADRTAEILEIAVGRADKLSLEVFGNHHLSRRPAHYLEDRVVQVSALHRLVAKARDSLMSLSRMLTFLHGVPALQSDRESLELCRTVTRDVQSLSEHASFVAGNITFLLDASLGLINLEQNAIIKIFSIASVVLLPPTLIASTYGMNFEFMPELHIAYAYPLTLAAMLLSAILPFFFFRWKGWL</sequence>
<evidence type="ECO:0000256" key="6">
    <source>
        <dbReference type="SAM" id="Phobius"/>
    </source>
</evidence>
<dbReference type="Proteomes" id="UP000996601">
    <property type="component" value="Unassembled WGS sequence"/>
</dbReference>
<dbReference type="PANTHER" id="PTHR47685:SF1">
    <property type="entry name" value="MAGNESIUM TRANSPORT PROTEIN CORA"/>
    <property type="match status" value="1"/>
</dbReference>
<dbReference type="InterPro" id="IPR002523">
    <property type="entry name" value="MgTranspt_CorA/ZnTranspt_ZntB"/>
</dbReference>
<dbReference type="PANTHER" id="PTHR47685">
    <property type="entry name" value="MAGNESIUM TRANSPORT PROTEIN CORA"/>
    <property type="match status" value="1"/>
</dbReference>
<evidence type="ECO:0000256" key="2">
    <source>
        <dbReference type="ARBA" id="ARBA00009765"/>
    </source>
</evidence>
<feature type="transmembrane region" description="Helical" evidence="6">
    <location>
        <begin position="325"/>
        <end position="345"/>
    </location>
</feature>
<keyword evidence="3 6" id="KW-0812">Transmembrane</keyword>
<evidence type="ECO:0000256" key="4">
    <source>
        <dbReference type="ARBA" id="ARBA00022989"/>
    </source>
</evidence>
<evidence type="ECO:0000256" key="1">
    <source>
        <dbReference type="ARBA" id="ARBA00004141"/>
    </source>
</evidence>
<evidence type="ECO:0000256" key="3">
    <source>
        <dbReference type="ARBA" id="ARBA00022692"/>
    </source>
</evidence>
<comment type="similarity">
    <text evidence="2">Belongs to the CorA metal ion transporter (MIT) (TC 1.A.35) family.</text>
</comment>
<dbReference type="Gene3D" id="1.20.58.340">
    <property type="entry name" value="Magnesium transport protein CorA, transmembrane region"/>
    <property type="match status" value="1"/>
</dbReference>
<dbReference type="InterPro" id="IPR045863">
    <property type="entry name" value="CorA_TM1_TM2"/>
</dbReference>
<dbReference type="SUPFAM" id="SSF143865">
    <property type="entry name" value="CorA soluble domain-like"/>
    <property type="match status" value="1"/>
</dbReference>
<evidence type="ECO:0000313" key="8">
    <source>
        <dbReference type="Proteomes" id="UP000996601"/>
    </source>
</evidence>
<accession>A0ABT1R9M8</accession>
<organism evidence="7 8">
    <name type="scientific">Shinella lacus</name>
    <dbReference type="NCBI Taxonomy" id="2654216"/>
    <lineage>
        <taxon>Bacteria</taxon>
        <taxon>Pseudomonadati</taxon>
        <taxon>Pseudomonadota</taxon>
        <taxon>Alphaproteobacteria</taxon>
        <taxon>Hyphomicrobiales</taxon>
        <taxon>Rhizobiaceae</taxon>
        <taxon>Shinella</taxon>
    </lineage>
</organism>
<evidence type="ECO:0000313" key="7">
    <source>
        <dbReference type="EMBL" id="MCQ4631893.1"/>
    </source>
</evidence>
<comment type="subcellular location">
    <subcellularLocation>
        <location evidence="1">Membrane</location>
        <topology evidence="1">Multi-pass membrane protein</topology>
    </subcellularLocation>
</comment>
<reference evidence="7" key="1">
    <citation type="submission" date="2021-07" db="EMBL/GenBank/DDBJ databases">
        <title>Shinella sp. nov., a novel member of the genus Shinella from water.</title>
        <authorList>
            <person name="Deng Y."/>
        </authorList>
    </citation>
    <scope>NUCLEOTIDE SEQUENCE</scope>
    <source>
        <strain evidence="7">CPCC 100929</strain>
    </source>
</reference>
<dbReference type="Pfam" id="PF01544">
    <property type="entry name" value="CorA"/>
    <property type="match status" value="1"/>
</dbReference>
<gene>
    <name evidence="7" type="ORF">GB927_017720</name>
</gene>
<name>A0ABT1R9M8_9HYPH</name>
<dbReference type="EMBL" id="WHSB02000006">
    <property type="protein sequence ID" value="MCQ4631893.1"/>
    <property type="molecule type" value="Genomic_DNA"/>
</dbReference>
<dbReference type="CDD" id="cd12837">
    <property type="entry name" value="EcCorA-like_u1"/>
    <property type="match status" value="1"/>
</dbReference>
<evidence type="ECO:0000256" key="5">
    <source>
        <dbReference type="ARBA" id="ARBA00023136"/>
    </source>
</evidence>
<dbReference type="SUPFAM" id="SSF144083">
    <property type="entry name" value="Magnesium transport protein CorA, transmembrane region"/>
    <property type="match status" value="1"/>
</dbReference>